<gene>
    <name evidence="1" type="ORF">SAMN05444126_14414</name>
</gene>
<reference evidence="2" key="1">
    <citation type="submission" date="2016-10" db="EMBL/GenBank/DDBJ databases">
        <authorList>
            <person name="de Groot N.N."/>
        </authorList>
    </citation>
    <scope>NUCLEOTIDE SEQUENCE [LARGE SCALE GENOMIC DNA]</scope>
    <source>
        <strain evidence="2">10nlg</strain>
    </source>
</reference>
<sequence>MKAFSTVYVAALQDDGSISRKTLSKLKQLFGEPLQGPVNPREVFNFFYLAEQNAAVVGLRTRAKMSGSEMRTRAREAAEKADLHKADTVIIIEETFSSSEIALFHEMIRGLFENNLIITRWLPKAYSVFISSEEKAYIPADLSELTWLLQYTNTHDALERLDFERLPSNISIKRLTEDDLHGLGFGSVHELFAKDPELFEMTYEPAGFEGAPLVVTAGSAKTGTLARILPLVFEYLTAFNFPHPLTVLLIRGDQSKIIQSRTYRLITEQLTDNQLNVNQFFYLMSEAVYYSFSFAPKGILTVLSEKEVGAETDCGDYRPAFYSKAQFGRQIPLDLNEPFLPVMTEPKTALGASFHGLERVAALVEKEQIPWVHTFSKAAGAPSSEKMINRDFLDDFYALTANIRYIAENI</sequence>
<keyword evidence="2" id="KW-1185">Reference proteome</keyword>
<accession>A0A1H9WSW9</accession>
<evidence type="ECO:0000313" key="2">
    <source>
        <dbReference type="Proteomes" id="UP000199318"/>
    </source>
</evidence>
<organism evidence="1 2">
    <name type="scientific">Salisediminibacterium halotolerans</name>
    <dbReference type="NCBI Taxonomy" id="517425"/>
    <lineage>
        <taxon>Bacteria</taxon>
        <taxon>Bacillati</taxon>
        <taxon>Bacillota</taxon>
        <taxon>Bacilli</taxon>
        <taxon>Bacillales</taxon>
        <taxon>Bacillaceae</taxon>
        <taxon>Salisediminibacterium</taxon>
    </lineage>
</organism>
<dbReference type="Proteomes" id="UP000199318">
    <property type="component" value="Unassembled WGS sequence"/>
</dbReference>
<dbReference type="AlphaFoldDB" id="A0A1H9WSW9"/>
<comment type="caution">
    <text evidence="1">The sequence shown here is derived from an EMBL/GenBank/DDBJ whole genome shotgun (WGS) entry which is preliminary data.</text>
</comment>
<dbReference type="RefSeq" id="WP_093075228.1">
    <property type="nucleotide sequence ID" value="NZ_FOGV01000044.1"/>
</dbReference>
<proteinExistence type="predicted"/>
<evidence type="ECO:0000313" key="1">
    <source>
        <dbReference type="EMBL" id="SES36483.1"/>
    </source>
</evidence>
<dbReference type="EMBL" id="FOGV01000044">
    <property type="protein sequence ID" value="SES36483.1"/>
    <property type="molecule type" value="Genomic_DNA"/>
</dbReference>
<protein>
    <submittedName>
        <fullName evidence="1">Uncharacterized protein</fullName>
    </submittedName>
</protein>
<name>A0A1H9WSW9_9BACI</name>